<evidence type="ECO:0000259" key="6">
    <source>
        <dbReference type="PROSITE" id="PS50104"/>
    </source>
</evidence>
<dbReference type="PROSITE" id="PS50297">
    <property type="entry name" value="ANK_REP_REGION"/>
    <property type="match status" value="4"/>
</dbReference>
<feature type="transmembrane region" description="Helical" evidence="5">
    <location>
        <begin position="301"/>
        <end position="321"/>
    </location>
</feature>
<feature type="region of interest" description="Disordered" evidence="4">
    <location>
        <begin position="1"/>
        <end position="57"/>
    </location>
</feature>
<keyword evidence="5" id="KW-0812">Transmembrane</keyword>
<keyword evidence="5" id="KW-1133">Transmembrane helix</keyword>
<dbReference type="InterPro" id="IPR035897">
    <property type="entry name" value="Toll_tir_struct_dom_sf"/>
</dbReference>
<dbReference type="EMBL" id="JNBR01000433">
    <property type="protein sequence ID" value="OQR93003.1"/>
    <property type="molecule type" value="Genomic_DNA"/>
</dbReference>
<sequence length="1111" mass="121667">MDREEETEPTSPYASMHSPIPIVVNGVRTTDPPTAGVEAAAPTTPKPTADGSWSASPSNPAELVMLTAGGIRLYDEANENEVVPGYNKSTRSSWSARGSSMTSRTRPGPPPTRFKPTMHRFSSRASTTDAQMETSPSIPHARPGSTSQLQHSRFYVGMPQHDSYVRVWRNSFFGGRLIFASFLLFVCVTASLVLHNIGLDTTLHSCSNMTQPYDYSYYMSISSTANLLLMLPALFPTVCGLYKIQGRRVIRRPFLQLTEVLVVAQMFHMLLEWCMLVVAVATSEAYCDSIDGVLETARYHVAFYACVPITAVVYWQTALFCRFRTHLKLQLGSTNDAKHSANLRGWLKTLFSLPAFSRRSRKISELRTGLFKAASVGDYDKAEELLLEATRVLGDGFATRKLYHEPRLWLWAFARSRKNPLHVAVAKGDLRLVELFLKYRFDVNALDKVARVNFNLGVLFRLTRLFVRTQDHIQTEHDSLLSSVLVSPLHVAVQYSELPAVRLLLEHGANVDTLPRASFFKQSAVKPAIYFADDVQVIQVLLAHRTNLLYVSKASTVLTPLQRNMLTHRVMQWNLLADHGGDVALTPLHAAAAANNGAAVLAYVKAGVEADTLGELVAGVHCRTPLHWAAITGSAGSARHLLAFGADANARDDAGRTPLHWAARNNHEEVVALLLEAASDPNLPDRDGNPPLSVAAQAEGVGHAVIAALIAAGAEVDFADDAGNTALHVALMNENRVTAVSLLKCGANIMATNVEGKRAVDCTTSTELQFAVKKEAGSRDVMISYTHAHAPIAKRVRDHLVDHARLTCWMDTMDPSGIGGGAVWREEIARGIFNAKVVVAVVCDGYARSEWCLKELSFAKISRTPAVVLVVDPNGMSAEIERLVPSEFILPFPVSDAMLADADAWTAAFETALAPIREALKGAPPTRLLPLYNFDVHAPARRVFVYYTASLTPELLRRVEDGIQARGFVPLLAAHALEAIDVREEADVMTSSSTVVFFVASTDLGNEDAWVNLQKSYAIAATHGKTIVPVFVGPQCLDFSKLYSLCRTPWHPFVADLGFEANFSHLTKRLNDMLPMGLALVSKRPRSGSDTVYVSMPYSRKSDASLVSAFV</sequence>
<feature type="compositionally biased region" description="Low complexity" evidence="4">
    <location>
        <begin position="39"/>
        <end position="49"/>
    </location>
</feature>
<keyword evidence="1" id="KW-0677">Repeat</keyword>
<dbReference type="Pfam" id="PF12796">
    <property type="entry name" value="Ank_2"/>
    <property type="match status" value="1"/>
</dbReference>
<dbReference type="PROSITE" id="PS50088">
    <property type="entry name" value="ANK_REPEAT"/>
    <property type="match status" value="6"/>
</dbReference>
<feature type="compositionally biased region" description="Polar residues" evidence="4">
    <location>
        <begin position="123"/>
        <end position="137"/>
    </location>
</feature>
<feature type="repeat" description="ANK" evidence="3">
    <location>
        <begin position="487"/>
        <end position="516"/>
    </location>
</feature>
<feature type="repeat" description="ANK" evidence="3">
    <location>
        <begin position="687"/>
        <end position="721"/>
    </location>
</feature>
<protein>
    <submittedName>
        <fullName evidence="7">Transient receptor potential Ca2 channel (TRP-CC) family protein</fullName>
    </submittedName>
</protein>
<dbReference type="SMART" id="SM00248">
    <property type="entry name" value="ANK"/>
    <property type="match status" value="7"/>
</dbReference>
<dbReference type="PRINTS" id="PR01415">
    <property type="entry name" value="ANKYRIN"/>
</dbReference>
<evidence type="ECO:0000256" key="3">
    <source>
        <dbReference type="PROSITE-ProRule" id="PRU00023"/>
    </source>
</evidence>
<dbReference type="InterPro" id="IPR036770">
    <property type="entry name" value="Ankyrin_rpt-contain_sf"/>
</dbReference>
<name>A0A1V9Z4R1_ACHHY</name>
<dbReference type="Pfam" id="PF00023">
    <property type="entry name" value="Ank"/>
    <property type="match status" value="3"/>
</dbReference>
<evidence type="ECO:0000256" key="2">
    <source>
        <dbReference type="ARBA" id="ARBA00023043"/>
    </source>
</evidence>
<dbReference type="SUPFAM" id="SSF48403">
    <property type="entry name" value="Ankyrin repeat"/>
    <property type="match status" value="1"/>
</dbReference>
<keyword evidence="2 3" id="KW-0040">ANK repeat</keyword>
<feature type="transmembrane region" description="Helical" evidence="5">
    <location>
        <begin position="217"/>
        <end position="242"/>
    </location>
</feature>
<feature type="repeat" description="ANK" evidence="3">
    <location>
        <begin position="621"/>
        <end position="653"/>
    </location>
</feature>
<dbReference type="Proteomes" id="UP000243579">
    <property type="component" value="Unassembled WGS sequence"/>
</dbReference>
<evidence type="ECO:0000313" key="7">
    <source>
        <dbReference type="EMBL" id="OQR93003.1"/>
    </source>
</evidence>
<feature type="repeat" description="ANK" evidence="3">
    <location>
        <begin position="416"/>
        <end position="448"/>
    </location>
</feature>
<dbReference type="GO" id="GO:0007165">
    <property type="term" value="P:signal transduction"/>
    <property type="evidence" value="ECO:0007669"/>
    <property type="project" value="InterPro"/>
</dbReference>
<dbReference type="InterPro" id="IPR000157">
    <property type="entry name" value="TIR_dom"/>
</dbReference>
<dbReference type="AlphaFoldDB" id="A0A1V9Z4R1"/>
<accession>A0A1V9Z4R1</accession>
<feature type="transmembrane region" description="Helical" evidence="5">
    <location>
        <begin position="177"/>
        <end position="197"/>
    </location>
</feature>
<dbReference type="OrthoDB" id="20872at2759"/>
<keyword evidence="5" id="KW-0472">Membrane</keyword>
<evidence type="ECO:0000256" key="4">
    <source>
        <dbReference type="SAM" id="MobiDB-lite"/>
    </source>
</evidence>
<keyword evidence="8" id="KW-1185">Reference proteome</keyword>
<dbReference type="PANTHER" id="PTHR24198">
    <property type="entry name" value="ANKYRIN REPEAT AND PROTEIN KINASE DOMAIN-CONTAINING PROTEIN"/>
    <property type="match status" value="1"/>
</dbReference>
<feature type="repeat" description="ANK" evidence="3">
    <location>
        <begin position="722"/>
        <end position="754"/>
    </location>
</feature>
<proteinExistence type="predicted"/>
<feature type="domain" description="TIR" evidence="6">
    <location>
        <begin position="777"/>
        <end position="920"/>
    </location>
</feature>
<dbReference type="SUPFAM" id="SSF52200">
    <property type="entry name" value="Toll/Interleukin receptor TIR domain"/>
    <property type="match status" value="1"/>
</dbReference>
<evidence type="ECO:0000256" key="5">
    <source>
        <dbReference type="SAM" id="Phobius"/>
    </source>
</evidence>
<dbReference type="Pfam" id="PF13676">
    <property type="entry name" value="TIR_2"/>
    <property type="match status" value="1"/>
</dbReference>
<feature type="repeat" description="ANK" evidence="3">
    <location>
        <begin position="654"/>
        <end position="686"/>
    </location>
</feature>
<dbReference type="Gene3D" id="1.25.40.20">
    <property type="entry name" value="Ankyrin repeat-containing domain"/>
    <property type="match status" value="3"/>
</dbReference>
<evidence type="ECO:0000313" key="8">
    <source>
        <dbReference type="Proteomes" id="UP000243579"/>
    </source>
</evidence>
<evidence type="ECO:0000256" key="1">
    <source>
        <dbReference type="ARBA" id="ARBA00022737"/>
    </source>
</evidence>
<dbReference type="InterPro" id="IPR002110">
    <property type="entry name" value="Ankyrin_rpt"/>
</dbReference>
<feature type="region of interest" description="Disordered" evidence="4">
    <location>
        <begin position="83"/>
        <end position="146"/>
    </location>
</feature>
<dbReference type="STRING" id="1202772.A0A1V9Z4R1"/>
<feature type="compositionally biased region" description="Low complexity" evidence="4">
    <location>
        <begin position="89"/>
        <end position="106"/>
    </location>
</feature>
<keyword evidence="7" id="KW-0675">Receptor</keyword>
<organism evidence="7 8">
    <name type="scientific">Achlya hypogyna</name>
    <name type="common">Oomycete</name>
    <name type="synonym">Protoachlya hypogyna</name>
    <dbReference type="NCBI Taxonomy" id="1202772"/>
    <lineage>
        <taxon>Eukaryota</taxon>
        <taxon>Sar</taxon>
        <taxon>Stramenopiles</taxon>
        <taxon>Oomycota</taxon>
        <taxon>Saprolegniomycetes</taxon>
        <taxon>Saprolegniales</taxon>
        <taxon>Achlyaceae</taxon>
        <taxon>Achlya</taxon>
    </lineage>
</organism>
<dbReference type="PANTHER" id="PTHR24198:SF165">
    <property type="entry name" value="ANKYRIN REPEAT-CONTAINING PROTEIN-RELATED"/>
    <property type="match status" value="1"/>
</dbReference>
<reference evidence="7 8" key="1">
    <citation type="journal article" date="2014" name="Genome Biol. Evol.">
        <title>The secreted proteins of Achlya hypogyna and Thraustotheca clavata identify the ancestral oomycete secretome and reveal gene acquisitions by horizontal gene transfer.</title>
        <authorList>
            <person name="Misner I."/>
            <person name="Blouin N."/>
            <person name="Leonard G."/>
            <person name="Richards T.A."/>
            <person name="Lane C.E."/>
        </authorList>
    </citation>
    <scope>NUCLEOTIDE SEQUENCE [LARGE SCALE GENOMIC DNA]</scope>
    <source>
        <strain evidence="7 8">ATCC 48635</strain>
    </source>
</reference>
<dbReference type="Gene3D" id="3.40.50.10140">
    <property type="entry name" value="Toll/interleukin-1 receptor homology (TIR) domain"/>
    <property type="match status" value="1"/>
</dbReference>
<dbReference type="PROSITE" id="PS50104">
    <property type="entry name" value="TIR"/>
    <property type="match status" value="1"/>
</dbReference>
<gene>
    <name evidence="7" type="ORF">ACHHYP_03044</name>
</gene>
<comment type="caution">
    <text evidence="7">The sequence shown here is derived from an EMBL/GenBank/DDBJ whole genome shotgun (WGS) entry which is preliminary data.</text>
</comment>